<keyword evidence="8" id="KW-1185">Reference proteome</keyword>
<evidence type="ECO:0000256" key="3">
    <source>
        <dbReference type="ARBA" id="ARBA00022989"/>
    </source>
</evidence>
<comment type="similarity">
    <text evidence="5">Belongs to the bacteriophage holin family. Cp-1 holin subfamily.</text>
</comment>
<dbReference type="RefSeq" id="WP_084849350.1">
    <property type="nucleotide sequence ID" value="NZ_NCUI01000025.1"/>
</dbReference>
<dbReference type="Proteomes" id="UP000193160">
    <property type="component" value="Unassembled WGS sequence"/>
</dbReference>
<gene>
    <name evidence="7" type="ORF">B7712_04090</name>
</gene>
<sequence>MEVFEWSHTLRDIVNTQDKLIVFTLTLIMGAMVIDFLTGTLAARVNPNIDFKSKEGINGILRKLASIALLSFCIPLSILLPEGIGLGALQILYIGYLFFELKSILENFDKLGINTMMFKDFIEKFSNIEKEDKNDELDK</sequence>
<dbReference type="EMBL" id="NCUT01000028">
    <property type="protein sequence ID" value="ORO71843.1"/>
    <property type="molecule type" value="Genomic_DNA"/>
</dbReference>
<proteinExistence type="inferred from homology"/>
<dbReference type="AlphaFoldDB" id="A0A1X1IFL2"/>
<accession>A0A1X1IFL2</accession>
<feature type="transmembrane region" description="Helical" evidence="6">
    <location>
        <begin position="60"/>
        <end position="78"/>
    </location>
</feature>
<keyword evidence="3 6" id="KW-1133">Transmembrane helix</keyword>
<comment type="caution">
    <text evidence="7">The sequence shown here is derived from an EMBL/GenBank/DDBJ whole genome shotgun (WGS) entry which is preliminary data.</text>
</comment>
<dbReference type="GO" id="GO:0016020">
    <property type="term" value="C:membrane"/>
    <property type="evidence" value="ECO:0007669"/>
    <property type="project" value="UniProtKB-SubCell"/>
</dbReference>
<evidence type="ECO:0000256" key="4">
    <source>
        <dbReference type="ARBA" id="ARBA00023136"/>
    </source>
</evidence>
<evidence type="ECO:0000256" key="5">
    <source>
        <dbReference type="ARBA" id="ARBA00023600"/>
    </source>
</evidence>
<evidence type="ECO:0000256" key="6">
    <source>
        <dbReference type="SAM" id="Phobius"/>
    </source>
</evidence>
<reference evidence="7 8" key="1">
    <citation type="journal article" date="2016" name="Eur. J. Clin. Microbiol. Infect. Dis.">
        <title>Whole genome sequencing as a tool for phylogenetic analysis of clinical strains of Mitis group streptococci.</title>
        <authorList>
            <person name="Rasmussen L.H."/>
            <person name="Dargis R."/>
            <person name="Hojholt K."/>
            <person name="Christensen J.J."/>
            <person name="Skovgaard O."/>
            <person name="Justesen U.S."/>
            <person name="Rosenvinge F.S."/>
            <person name="Moser C."/>
            <person name="Lukjancenko O."/>
            <person name="Rasmussen S."/>
            <person name="Nielsen X.C."/>
        </authorList>
    </citation>
    <scope>NUCLEOTIDE SEQUENCE [LARGE SCALE GENOMIC DNA]</scope>
    <source>
        <strain evidence="7 8">B_007274_11</strain>
    </source>
</reference>
<comment type="subcellular location">
    <subcellularLocation>
        <location evidence="1">Membrane</location>
        <topology evidence="1">Multi-pass membrane protein</topology>
    </subcellularLocation>
</comment>
<evidence type="ECO:0000256" key="2">
    <source>
        <dbReference type="ARBA" id="ARBA00022692"/>
    </source>
</evidence>
<keyword evidence="4 6" id="KW-0472">Membrane</keyword>
<protein>
    <submittedName>
        <fullName evidence="7">Holin</fullName>
    </submittedName>
</protein>
<feature type="transmembrane region" description="Helical" evidence="6">
    <location>
        <begin position="20"/>
        <end position="39"/>
    </location>
</feature>
<organism evidence="7 8">
    <name type="scientific">Streptococcus oralis subsp. oralis</name>
    <dbReference type="NCBI Taxonomy" id="1891914"/>
    <lineage>
        <taxon>Bacteria</taxon>
        <taxon>Bacillati</taxon>
        <taxon>Bacillota</taxon>
        <taxon>Bacilli</taxon>
        <taxon>Lactobacillales</taxon>
        <taxon>Streptococcaceae</taxon>
        <taxon>Streptococcus</taxon>
    </lineage>
</organism>
<evidence type="ECO:0000256" key="1">
    <source>
        <dbReference type="ARBA" id="ARBA00004141"/>
    </source>
</evidence>
<dbReference type="NCBIfam" id="TIGR01593">
    <property type="entry name" value="holin_tox_secr"/>
    <property type="match status" value="1"/>
</dbReference>
<dbReference type="InterPro" id="IPR006480">
    <property type="entry name" value="Phage_holin_4_1"/>
</dbReference>
<name>A0A1X1IFL2_STROR</name>
<evidence type="ECO:0000313" key="7">
    <source>
        <dbReference type="EMBL" id="ORO71843.1"/>
    </source>
</evidence>
<keyword evidence="2 6" id="KW-0812">Transmembrane</keyword>
<evidence type="ECO:0000313" key="8">
    <source>
        <dbReference type="Proteomes" id="UP000193160"/>
    </source>
</evidence>
<dbReference type="Pfam" id="PF05105">
    <property type="entry name" value="Phage_holin_4_1"/>
    <property type="match status" value="1"/>
</dbReference>